<evidence type="ECO:0000256" key="1">
    <source>
        <dbReference type="SAM" id="MobiDB-lite"/>
    </source>
</evidence>
<name>G9MM61_HYPVG</name>
<dbReference type="VEuPathDB" id="FungiDB:TRIVIDRAFT_61223"/>
<comment type="caution">
    <text evidence="2">The sequence shown here is derived from an EMBL/GenBank/DDBJ whole genome shotgun (WGS) entry which is preliminary data.</text>
</comment>
<protein>
    <submittedName>
        <fullName evidence="2">Uncharacterized protein</fullName>
    </submittedName>
</protein>
<feature type="region of interest" description="Disordered" evidence="1">
    <location>
        <begin position="213"/>
        <end position="234"/>
    </location>
</feature>
<dbReference type="HOGENOM" id="CLU_844836_0_0_1"/>
<reference evidence="2 3" key="1">
    <citation type="journal article" date="2011" name="Genome Biol.">
        <title>Comparative genome sequence analysis underscores mycoparasitism as the ancestral life style of Trichoderma.</title>
        <authorList>
            <person name="Kubicek C.P."/>
            <person name="Herrera-Estrella A."/>
            <person name="Seidl-Seiboth V."/>
            <person name="Martinez D.A."/>
            <person name="Druzhinina I.S."/>
            <person name="Thon M."/>
            <person name="Zeilinger S."/>
            <person name="Casas-Flores S."/>
            <person name="Horwitz B.A."/>
            <person name="Mukherjee P.K."/>
            <person name="Mukherjee M."/>
            <person name="Kredics L."/>
            <person name="Alcaraz L.D."/>
            <person name="Aerts A."/>
            <person name="Antal Z."/>
            <person name="Atanasova L."/>
            <person name="Cervantes-Badillo M.G."/>
            <person name="Challacombe J."/>
            <person name="Chertkov O."/>
            <person name="McCluskey K."/>
            <person name="Coulpier F."/>
            <person name="Deshpande N."/>
            <person name="von Doehren H."/>
            <person name="Ebbole D.J."/>
            <person name="Esquivel-Naranjo E.U."/>
            <person name="Fekete E."/>
            <person name="Flipphi M."/>
            <person name="Glaser F."/>
            <person name="Gomez-Rodriguez E.Y."/>
            <person name="Gruber S."/>
            <person name="Han C."/>
            <person name="Henrissat B."/>
            <person name="Hermosa R."/>
            <person name="Hernandez-Onate M."/>
            <person name="Karaffa L."/>
            <person name="Kosti I."/>
            <person name="Le Crom S."/>
            <person name="Lindquist E."/>
            <person name="Lucas S."/>
            <person name="Luebeck M."/>
            <person name="Luebeck P.S."/>
            <person name="Margeot A."/>
            <person name="Metz B."/>
            <person name="Misra M."/>
            <person name="Nevalainen H."/>
            <person name="Omann M."/>
            <person name="Packer N."/>
            <person name="Perrone G."/>
            <person name="Uresti-Rivera E.E."/>
            <person name="Salamov A."/>
            <person name="Schmoll M."/>
            <person name="Seiboth B."/>
            <person name="Shapiro H."/>
            <person name="Sukno S."/>
            <person name="Tamayo-Ramos J.A."/>
            <person name="Tisch D."/>
            <person name="Wiest A."/>
            <person name="Wilkinson H.H."/>
            <person name="Zhang M."/>
            <person name="Coutinho P.M."/>
            <person name="Kenerley C.M."/>
            <person name="Monte E."/>
            <person name="Baker S.E."/>
            <person name="Grigoriev I.V."/>
        </authorList>
    </citation>
    <scope>NUCLEOTIDE SEQUENCE [LARGE SCALE GENOMIC DNA]</scope>
    <source>
        <strain evidence="3">Gv29-8 / FGSC 10586</strain>
    </source>
</reference>
<dbReference type="Proteomes" id="UP000007115">
    <property type="component" value="Unassembled WGS sequence"/>
</dbReference>
<dbReference type="InParanoid" id="G9MM61"/>
<dbReference type="RefSeq" id="XP_013958639.1">
    <property type="nucleotide sequence ID" value="XM_014103164.1"/>
</dbReference>
<dbReference type="EMBL" id="ABDF02000004">
    <property type="protein sequence ID" value="EHK24431.1"/>
    <property type="molecule type" value="Genomic_DNA"/>
</dbReference>
<accession>G9MM61</accession>
<evidence type="ECO:0000313" key="3">
    <source>
        <dbReference type="Proteomes" id="UP000007115"/>
    </source>
</evidence>
<proteinExistence type="predicted"/>
<organism evidence="2 3">
    <name type="scientific">Hypocrea virens (strain Gv29-8 / FGSC 10586)</name>
    <name type="common">Gliocladium virens</name>
    <name type="synonym">Trichoderma virens</name>
    <dbReference type="NCBI Taxonomy" id="413071"/>
    <lineage>
        <taxon>Eukaryota</taxon>
        <taxon>Fungi</taxon>
        <taxon>Dikarya</taxon>
        <taxon>Ascomycota</taxon>
        <taxon>Pezizomycotina</taxon>
        <taxon>Sordariomycetes</taxon>
        <taxon>Hypocreomycetidae</taxon>
        <taxon>Hypocreales</taxon>
        <taxon>Hypocreaceae</taxon>
        <taxon>Trichoderma</taxon>
    </lineage>
</organism>
<evidence type="ECO:0000313" key="2">
    <source>
        <dbReference type="EMBL" id="EHK24431.1"/>
    </source>
</evidence>
<gene>
    <name evidence="2" type="ORF">TRIVIDRAFT_61223</name>
</gene>
<dbReference type="OMA" id="CLENDVW"/>
<dbReference type="OrthoDB" id="4899552at2759"/>
<sequence>MQTCGYAYSWCLENDVWQMLQSALRCGFEKLTSPLVPSLIVNHTQTTFLYTFLMTPFLIIANSEIHSNTQSTSVQMTKRVRSDRRPYDIRPVSLIRPGQAKSQDALDNLSRYEEVSRQFAQEFPQLARSLEQHHWIPCFLSPNTGRQENSTTALADDATAADSSACPIRGMVDDSEFATSAGYDISMHSDEDYCVGALPLAMITATSSPFERLGNADSFTPPDSEVDSDPSYDPETLTSQLLWHNQVKESRYNCAQQGKNGRKMEKQSLVTPPVEQRDSNDFDNKALAEASCVDRDKMNQIIMDLNQLGTRLHQDARRQLDVINGDACL</sequence>
<keyword evidence="3" id="KW-1185">Reference proteome</keyword>
<dbReference type="eggNOG" id="ENOG502RMYS">
    <property type="taxonomic scope" value="Eukaryota"/>
</dbReference>
<dbReference type="GeneID" id="25796195"/>
<feature type="region of interest" description="Disordered" evidence="1">
    <location>
        <begin position="256"/>
        <end position="280"/>
    </location>
</feature>
<dbReference type="AlphaFoldDB" id="G9MM61"/>